<accession>A0A0F9DRF9</accession>
<comment type="caution">
    <text evidence="1">The sequence shown here is derived from an EMBL/GenBank/DDBJ whole genome shotgun (WGS) entry which is preliminary data.</text>
</comment>
<name>A0A0F9DRF9_9ZZZZ</name>
<reference evidence="1" key="1">
    <citation type="journal article" date="2015" name="Nature">
        <title>Complex archaea that bridge the gap between prokaryotes and eukaryotes.</title>
        <authorList>
            <person name="Spang A."/>
            <person name="Saw J.H."/>
            <person name="Jorgensen S.L."/>
            <person name="Zaremba-Niedzwiedzka K."/>
            <person name="Martijn J."/>
            <person name="Lind A.E."/>
            <person name="van Eijk R."/>
            <person name="Schleper C."/>
            <person name="Guy L."/>
            <person name="Ettema T.J."/>
        </authorList>
    </citation>
    <scope>NUCLEOTIDE SEQUENCE</scope>
</reference>
<evidence type="ECO:0000313" key="1">
    <source>
        <dbReference type="EMBL" id="KKL20231.1"/>
    </source>
</evidence>
<feature type="non-terminal residue" evidence="1">
    <location>
        <position position="21"/>
    </location>
</feature>
<proteinExistence type="predicted"/>
<gene>
    <name evidence="1" type="ORF">LCGC14_2457550</name>
</gene>
<organism evidence="1">
    <name type="scientific">marine sediment metagenome</name>
    <dbReference type="NCBI Taxonomy" id="412755"/>
    <lineage>
        <taxon>unclassified sequences</taxon>
        <taxon>metagenomes</taxon>
        <taxon>ecological metagenomes</taxon>
    </lineage>
</organism>
<dbReference type="EMBL" id="LAZR01038178">
    <property type="protein sequence ID" value="KKL20231.1"/>
    <property type="molecule type" value="Genomic_DNA"/>
</dbReference>
<protein>
    <submittedName>
        <fullName evidence="1">Uncharacterized protein</fullName>
    </submittedName>
</protein>
<sequence length="21" mass="2031">MPAVTVTKQFGVGGSHLTGGS</sequence>
<dbReference type="AlphaFoldDB" id="A0A0F9DRF9"/>